<reference evidence="2 3" key="1">
    <citation type="submission" date="2020-08" db="EMBL/GenBank/DDBJ databases">
        <title>Genomic Encyclopedia of Type Strains, Phase IV (KMG-IV): sequencing the most valuable type-strain genomes for metagenomic binning, comparative biology and taxonomic classification.</title>
        <authorList>
            <person name="Goeker M."/>
        </authorList>
    </citation>
    <scope>NUCLEOTIDE SEQUENCE [LARGE SCALE GENOMIC DNA]</scope>
    <source>
        <strain evidence="2 3">DSM 21793</strain>
    </source>
</reference>
<evidence type="ECO:0000313" key="2">
    <source>
        <dbReference type="EMBL" id="MBB3891600.1"/>
    </source>
</evidence>
<dbReference type="AlphaFoldDB" id="A0A840A2C2"/>
<name>A0A840A2C2_9CAUL</name>
<evidence type="ECO:0000256" key="1">
    <source>
        <dbReference type="SAM" id="MobiDB-lite"/>
    </source>
</evidence>
<evidence type="ECO:0000313" key="3">
    <source>
        <dbReference type="Proteomes" id="UP000530564"/>
    </source>
</evidence>
<dbReference type="Gene3D" id="3.10.129.10">
    <property type="entry name" value="Hotdog Thioesterase"/>
    <property type="match status" value="1"/>
</dbReference>
<dbReference type="EMBL" id="JACIDK010000003">
    <property type="protein sequence ID" value="MBB3891600.1"/>
    <property type="molecule type" value="Genomic_DNA"/>
</dbReference>
<keyword evidence="3" id="KW-1185">Reference proteome</keyword>
<protein>
    <recommendedName>
        <fullName evidence="4">Thioesterase superfamily protein</fullName>
    </recommendedName>
</protein>
<dbReference type="InterPro" id="IPR029069">
    <property type="entry name" value="HotDog_dom_sf"/>
</dbReference>
<evidence type="ECO:0008006" key="4">
    <source>
        <dbReference type="Google" id="ProtNLM"/>
    </source>
</evidence>
<gene>
    <name evidence="2" type="ORF">GGQ61_002328</name>
</gene>
<comment type="caution">
    <text evidence="2">The sequence shown here is derived from an EMBL/GenBank/DDBJ whole genome shotgun (WGS) entry which is preliminary data.</text>
</comment>
<dbReference type="Proteomes" id="UP000530564">
    <property type="component" value="Unassembled WGS sequence"/>
</dbReference>
<accession>A0A840A2C2</accession>
<dbReference type="SUPFAM" id="SSF54637">
    <property type="entry name" value="Thioesterase/thiol ester dehydrase-isomerase"/>
    <property type="match status" value="1"/>
</dbReference>
<dbReference type="RefSeq" id="WP_183772714.1">
    <property type="nucleotide sequence ID" value="NZ_JACIDK010000003.1"/>
</dbReference>
<organism evidence="2 3">
    <name type="scientific">Phenylobacterium haematophilum</name>
    <dbReference type="NCBI Taxonomy" id="98513"/>
    <lineage>
        <taxon>Bacteria</taxon>
        <taxon>Pseudomonadati</taxon>
        <taxon>Pseudomonadota</taxon>
        <taxon>Alphaproteobacteria</taxon>
        <taxon>Caulobacterales</taxon>
        <taxon>Caulobacteraceae</taxon>
        <taxon>Phenylobacterium</taxon>
    </lineage>
</organism>
<sequence length="254" mass="26006">MSEIVVPRQFRGPPFTANGGYICGVLSNAVGGRGVAMLRAGVPLDTAVTLQPGEGEGVLLVNAEGAVLGSARPAEDSQIPTPPPAPPSIEEARAFGAASPFATRSLHRGCFSCCVEREAGEGLGVFVGQIDGAPAGHCAGVWTPHANFADANGDIPDEVTWGALDCSGSMAWWIKAGSPVGLLGTMAGEVLRKPKAGESYVVVAWAREVEGRKHFAGVALFDGAGEVMARSGQIWIGRPPGAPMPLPLGATQQA</sequence>
<feature type="region of interest" description="Disordered" evidence="1">
    <location>
        <begin position="71"/>
        <end position="90"/>
    </location>
</feature>
<proteinExistence type="predicted"/>